<evidence type="ECO:0000313" key="1">
    <source>
        <dbReference type="EMBL" id="TVM32129.1"/>
    </source>
</evidence>
<evidence type="ECO:0000313" key="2">
    <source>
        <dbReference type="Proteomes" id="UP000434052"/>
    </source>
</evidence>
<gene>
    <name evidence="1" type="ORF">DQK91_16500</name>
</gene>
<dbReference type="Proteomes" id="UP000434052">
    <property type="component" value="Unassembled WGS sequence"/>
</dbReference>
<name>A0A6P1ZCZ0_9BACT</name>
<proteinExistence type="predicted"/>
<accession>A0A6P1ZCZ0</accession>
<dbReference type="EMBL" id="QMIF01000012">
    <property type="protein sequence ID" value="TVM32129.1"/>
    <property type="molecule type" value="Genomic_DNA"/>
</dbReference>
<reference evidence="1 2" key="1">
    <citation type="submission" date="2018-06" db="EMBL/GenBank/DDBJ databases">
        <title>Complete genome of Desulfovibrio marinus P48SEP.</title>
        <authorList>
            <person name="Crispim J.S."/>
            <person name="Vidigal P.M.P."/>
            <person name="Silva L.C.F."/>
            <person name="Araujo L.C."/>
            <person name="Laguardia C.N."/>
            <person name="Dias R.S."/>
            <person name="Sousa M.P."/>
            <person name="Paula S.O."/>
            <person name="Silva C."/>
        </authorList>
    </citation>
    <scope>NUCLEOTIDE SEQUENCE [LARGE SCALE GENOMIC DNA]</scope>
    <source>
        <strain evidence="1 2">P48SEP</strain>
    </source>
</reference>
<comment type="caution">
    <text evidence="1">The sequence shown here is derived from an EMBL/GenBank/DDBJ whole genome shotgun (WGS) entry which is preliminary data.</text>
</comment>
<protein>
    <submittedName>
        <fullName evidence="1">Uncharacterized protein</fullName>
    </submittedName>
</protein>
<sequence>MRSLLLRLLSDKESISVRLIATLEDPVIPLPDILLDMAIEGGVDALEKLGVGDAFTVLGMVRERNAATLALIPTAFEKLEQALERSVTNPGLHDAVSACLKTPGSTKTN</sequence>
<dbReference type="AlphaFoldDB" id="A0A6P1ZCZ0"/>
<organism evidence="1 2">
    <name type="scientific">Oceanidesulfovibrio marinus</name>
    <dbReference type="NCBI Taxonomy" id="370038"/>
    <lineage>
        <taxon>Bacteria</taxon>
        <taxon>Pseudomonadati</taxon>
        <taxon>Thermodesulfobacteriota</taxon>
        <taxon>Desulfovibrionia</taxon>
        <taxon>Desulfovibrionales</taxon>
        <taxon>Desulfovibrionaceae</taxon>
        <taxon>Oceanidesulfovibrio</taxon>
    </lineage>
</organism>